<dbReference type="InterPro" id="IPR016192">
    <property type="entry name" value="APOBEC/CMP_deaminase_Zn-bd"/>
</dbReference>
<protein>
    <recommendedName>
        <fullName evidence="14">Riboflavin biosynthesis protein RibD</fullName>
    </recommendedName>
    <domain>
        <recommendedName>
            <fullName evidence="14">Diaminohydroxyphosphoribosylaminopyrimidine deaminase</fullName>
            <shortName evidence="14">DRAP deaminase</shortName>
            <ecNumber evidence="14">3.5.4.26</ecNumber>
        </recommendedName>
        <alternativeName>
            <fullName evidence="14">Riboflavin-specific deaminase</fullName>
        </alternativeName>
    </domain>
    <domain>
        <recommendedName>
            <fullName evidence="14">5-amino-6-(5-phosphoribosylamino)uracil reductase</fullName>
            <ecNumber evidence="14">1.1.1.193</ecNumber>
        </recommendedName>
        <alternativeName>
            <fullName evidence="14">HTP reductase</fullName>
        </alternativeName>
    </domain>
</protein>
<evidence type="ECO:0000313" key="16">
    <source>
        <dbReference type="EMBL" id="XAN08324.1"/>
    </source>
</evidence>
<evidence type="ECO:0000256" key="7">
    <source>
        <dbReference type="ARBA" id="ARBA00022723"/>
    </source>
</evidence>
<reference evidence="16 17" key="1">
    <citation type="submission" date="2024-04" db="EMBL/GenBank/DDBJ databases">
        <title>Isolation of an actinomycete strain from pig manure.</title>
        <authorList>
            <person name="Gong T."/>
            <person name="Yu Z."/>
            <person name="An M."/>
            <person name="Wei C."/>
            <person name="Yang W."/>
            <person name="Liu L."/>
        </authorList>
    </citation>
    <scope>NUCLEOTIDE SEQUENCE [LARGE SCALE GENOMIC DNA]</scope>
    <source>
        <strain evidence="16 17">ZF39</strain>
    </source>
</reference>
<evidence type="ECO:0000256" key="11">
    <source>
        <dbReference type="ARBA" id="ARBA00023268"/>
    </source>
</evidence>
<evidence type="ECO:0000256" key="3">
    <source>
        <dbReference type="ARBA" id="ARBA00004910"/>
    </source>
</evidence>
<keyword evidence="11" id="KW-0511">Multifunctional enzyme</keyword>
<dbReference type="PROSITE" id="PS51747">
    <property type="entry name" value="CYT_DCMP_DEAMINASES_2"/>
    <property type="match status" value="1"/>
</dbReference>
<evidence type="ECO:0000259" key="15">
    <source>
        <dbReference type="PROSITE" id="PS51747"/>
    </source>
</evidence>
<evidence type="ECO:0000256" key="4">
    <source>
        <dbReference type="ARBA" id="ARBA00005259"/>
    </source>
</evidence>
<evidence type="ECO:0000256" key="5">
    <source>
        <dbReference type="ARBA" id="ARBA00007417"/>
    </source>
</evidence>
<name>A0ABZ3FQI5_9ACTN</name>
<organism evidence="16 17">
    <name type="scientific">Ammonicoccus fulvus</name>
    <dbReference type="NCBI Taxonomy" id="3138240"/>
    <lineage>
        <taxon>Bacteria</taxon>
        <taxon>Bacillati</taxon>
        <taxon>Actinomycetota</taxon>
        <taxon>Actinomycetes</taxon>
        <taxon>Propionibacteriales</taxon>
        <taxon>Propionibacteriaceae</taxon>
        <taxon>Ammonicoccus</taxon>
    </lineage>
</organism>
<dbReference type="InterPro" id="IPR002125">
    <property type="entry name" value="CMP_dCMP_dom"/>
</dbReference>
<sequence>METETDLQHLRRALELAARGPAVDPNPRVGAVIVDAAGRVVGEGWHCGAGTPHAESMALAAAEGLARGGTAYVSLEPCRHTGRTPPCTRALIAAGIARVVFAQTDPNPLAAGGAAELRAAGLQVATALGAEAEAINEAWTFAVRHGRPRVIWKTATTLDGRSAAADGTSQWITSPEARAEVHRLRAACGAILVGTGTALADNPKLTVRGIEVTRQPLRVVLGERELPDDLATHPLLHLRHRDPARALAELHSRGVRQVLLEGGSTLATAFLRAGLVDRVVWHLAPTLLGAGPALGDFGVGTLADALPLTIESVHRAGPDLIATAAVRTTPIRKEQGCSQG</sequence>
<comment type="cofactor">
    <cofactor evidence="14">
        <name>Zn(2+)</name>
        <dbReference type="ChEBI" id="CHEBI:29105"/>
    </cofactor>
    <text evidence="14">Binds 1 zinc ion.</text>
</comment>
<dbReference type="InterPro" id="IPR004794">
    <property type="entry name" value="Eubact_RibD"/>
</dbReference>
<dbReference type="Pfam" id="PF00383">
    <property type="entry name" value="dCMP_cyt_deam_1"/>
    <property type="match status" value="1"/>
</dbReference>
<dbReference type="PANTHER" id="PTHR38011:SF7">
    <property type="entry name" value="2,5-DIAMINO-6-RIBOSYLAMINO-4(3H)-PYRIMIDINONE 5'-PHOSPHATE REDUCTASE"/>
    <property type="match status" value="1"/>
</dbReference>
<evidence type="ECO:0000256" key="14">
    <source>
        <dbReference type="PIRNR" id="PIRNR006769"/>
    </source>
</evidence>
<evidence type="ECO:0000256" key="13">
    <source>
        <dbReference type="ARBA" id="ARBA00049886"/>
    </source>
</evidence>
<dbReference type="EC" id="1.1.1.193" evidence="14"/>
<dbReference type="InterPro" id="IPR016193">
    <property type="entry name" value="Cytidine_deaminase-like"/>
</dbReference>
<comment type="similarity">
    <text evidence="5 14">In the C-terminal section; belongs to the HTP reductase family.</text>
</comment>
<dbReference type="Gene3D" id="3.40.140.10">
    <property type="entry name" value="Cytidine Deaminase, domain 2"/>
    <property type="match status" value="1"/>
</dbReference>
<dbReference type="EMBL" id="CP154795">
    <property type="protein sequence ID" value="XAN08324.1"/>
    <property type="molecule type" value="Genomic_DNA"/>
</dbReference>
<keyword evidence="6 14" id="KW-0686">Riboflavin biosynthesis</keyword>
<dbReference type="Proteomes" id="UP001442841">
    <property type="component" value="Chromosome"/>
</dbReference>
<dbReference type="CDD" id="cd01284">
    <property type="entry name" value="Riboflavin_deaminase-reductase"/>
    <property type="match status" value="1"/>
</dbReference>
<dbReference type="NCBIfam" id="TIGR00326">
    <property type="entry name" value="eubact_ribD"/>
    <property type="match status" value="1"/>
</dbReference>
<dbReference type="SUPFAM" id="SSF53597">
    <property type="entry name" value="Dihydrofolate reductase-like"/>
    <property type="match status" value="1"/>
</dbReference>
<dbReference type="GO" id="GO:0008835">
    <property type="term" value="F:diaminohydroxyphosphoribosylaminopyrimidine deaminase activity"/>
    <property type="evidence" value="ECO:0007669"/>
    <property type="project" value="UniProtKB-EC"/>
</dbReference>
<dbReference type="Pfam" id="PF01872">
    <property type="entry name" value="RibD_C"/>
    <property type="match status" value="1"/>
</dbReference>
<evidence type="ECO:0000256" key="8">
    <source>
        <dbReference type="ARBA" id="ARBA00022833"/>
    </source>
</evidence>
<dbReference type="InterPro" id="IPR002734">
    <property type="entry name" value="RibDG_C"/>
</dbReference>
<gene>
    <name evidence="16" type="primary">ribD</name>
    <name evidence="16" type="ORF">AADG42_13785</name>
</gene>
<comment type="function">
    <text evidence="1 14">Converts 2,5-diamino-6-(ribosylamino)-4(3h)-pyrimidinone 5'-phosphate into 5-amino-6-(ribosylamino)-2,4(1h,3h)-pyrimidinedione 5'-phosphate.</text>
</comment>
<comment type="catalytic activity">
    <reaction evidence="12 14">
        <text>5-amino-6-(5-phospho-D-ribitylamino)uracil + NADP(+) = 5-amino-6-(5-phospho-D-ribosylamino)uracil + NADPH + H(+)</text>
        <dbReference type="Rhea" id="RHEA:17845"/>
        <dbReference type="ChEBI" id="CHEBI:15378"/>
        <dbReference type="ChEBI" id="CHEBI:57783"/>
        <dbReference type="ChEBI" id="CHEBI:58349"/>
        <dbReference type="ChEBI" id="CHEBI:58421"/>
        <dbReference type="ChEBI" id="CHEBI:58453"/>
        <dbReference type="EC" id="1.1.1.193"/>
    </reaction>
</comment>
<comment type="catalytic activity">
    <reaction evidence="13 14">
        <text>2,5-diamino-6-hydroxy-4-(5-phosphoribosylamino)-pyrimidine + H2O + H(+) = 5-amino-6-(5-phospho-D-ribosylamino)uracil + NH4(+)</text>
        <dbReference type="Rhea" id="RHEA:21868"/>
        <dbReference type="ChEBI" id="CHEBI:15377"/>
        <dbReference type="ChEBI" id="CHEBI:15378"/>
        <dbReference type="ChEBI" id="CHEBI:28938"/>
        <dbReference type="ChEBI" id="CHEBI:58453"/>
        <dbReference type="ChEBI" id="CHEBI:58614"/>
        <dbReference type="EC" id="3.5.4.26"/>
    </reaction>
</comment>
<dbReference type="Gene3D" id="3.40.430.10">
    <property type="entry name" value="Dihydrofolate Reductase, subunit A"/>
    <property type="match status" value="2"/>
</dbReference>
<dbReference type="InterPro" id="IPR024072">
    <property type="entry name" value="DHFR-like_dom_sf"/>
</dbReference>
<proteinExistence type="inferred from homology"/>
<dbReference type="PROSITE" id="PS00903">
    <property type="entry name" value="CYT_DCMP_DEAMINASES_1"/>
    <property type="match status" value="1"/>
</dbReference>
<dbReference type="GO" id="GO:0008703">
    <property type="term" value="F:5-amino-6-(5-phosphoribosylamino)uracil reductase activity"/>
    <property type="evidence" value="ECO:0007669"/>
    <property type="project" value="UniProtKB-EC"/>
</dbReference>
<comment type="similarity">
    <text evidence="4 14">In the N-terminal section; belongs to the cytidine and deoxycytidylate deaminase family.</text>
</comment>
<keyword evidence="7 14" id="KW-0479">Metal-binding</keyword>
<keyword evidence="9 14" id="KW-0521">NADP</keyword>
<feature type="domain" description="CMP/dCMP-type deaminase" evidence="15">
    <location>
        <begin position="4"/>
        <end position="125"/>
    </location>
</feature>
<evidence type="ECO:0000256" key="1">
    <source>
        <dbReference type="ARBA" id="ARBA00002151"/>
    </source>
</evidence>
<dbReference type="EC" id="3.5.4.26" evidence="14"/>
<comment type="pathway">
    <text evidence="2 14">Cofactor biosynthesis; riboflavin biosynthesis; 5-amino-6-(D-ribitylamino)uracil from GTP: step 2/4.</text>
</comment>
<evidence type="ECO:0000256" key="12">
    <source>
        <dbReference type="ARBA" id="ARBA00049861"/>
    </source>
</evidence>
<dbReference type="PANTHER" id="PTHR38011">
    <property type="entry name" value="DIHYDROFOLATE REDUCTASE FAMILY PROTEIN (AFU_ORTHOLOGUE AFUA_8G06820)"/>
    <property type="match status" value="1"/>
</dbReference>
<evidence type="ECO:0000256" key="2">
    <source>
        <dbReference type="ARBA" id="ARBA00004882"/>
    </source>
</evidence>
<dbReference type="RefSeq" id="WP_425309779.1">
    <property type="nucleotide sequence ID" value="NZ_CP154795.1"/>
</dbReference>
<keyword evidence="10 14" id="KW-0560">Oxidoreductase</keyword>
<dbReference type="SUPFAM" id="SSF53927">
    <property type="entry name" value="Cytidine deaminase-like"/>
    <property type="match status" value="1"/>
</dbReference>
<keyword evidence="14 16" id="KW-0378">Hydrolase</keyword>
<evidence type="ECO:0000256" key="10">
    <source>
        <dbReference type="ARBA" id="ARBA00023002"/>
    </source>
</evidence>
<accession>A0ABZ3FQI5</accession>
<dbReference type="InterPro" id="IPR050765">
    <property type="entry name" value="Riboflavin_Biosynth_HTPR"/>
</dbReference>
<evidence type="ECO:0000313" key="17">
    <source>
        <dbReference type="Proteomes" id="UP001442841"/>
    </source>
</evidence>
<comment type="pathway">
    <text evidence="3 14">Cofactor biosynthesis; riboflavin biosynthesis; 5-amino-6-(D-ribitylamino)uracil from GTP: step 3/4.</text>
</comment>
<evidence type="ECO:0000256" key="9">
    <source>
        <dbReference type="ARBA" id="ARBA00022857"/>
    </source>
</evidence>
<keyword evidence="8 14" id="KW-0862">Zinc</keyword>
<keyword evidence="17" id="KW-1185">Reference proteome</keyword>
<evidence type="ECO:0000256" key="6">
    <source>
        <dbReference type="ARBA" id="ARBA00022619"/>
    </source>
</evidence>
<dbReference type="PIRSF" id="PIRSF006769">
    <property type="entry name" value="RibD"/>
    <property type="match status" value="1"/>
</dbReference>